<name>A0A330LSD0_9GAMM</name>
<reference evidence="2" key="1">
    <citation type="submission" date="2018-05" db="EMBL/GenBank/DDBJ databases">
        <authorList>
            <person name="Cea G.-C."/>
            <person name="William W."/>
        </authorList>
    </citation>
    <scope>NUCLEOTIDE SEQUENCE [LARGE SCALE GENOMIC DNA]</scope>
    <source>
        <strain evidence="2">DB21MT 5</strain>
    </source>
</reference>
<keyword evidence="2" id="KW-1185">Reference proteome</keyword>
<proteinExistence type="predicted"/>
<evidence type="ECO:0000313" key="1">
    <source>
        <dbReference type="EMBL" id="SQD77015.1"/>
    </source>
</evidence>
<gene>
    <name evidence="1" type="ORF">MORIYA_0537</name>
</gene>
<dbReference type="Proteomes" id="UP000250163">
    <property type="component" value="Chromosome MORIYA"/>
</dbReference>
<evidence type="ECO:0000313" key="2">
    <source>
        <dbReference type="Proteomes" id="UP000250163"/>
    </source>
</evidence>
<dbReference type="EMBL" id="LS483250">
    <property type="protein sequence ID" value="SQD77015.1"/>
    <property type="molecule type" value="Genomic_DNA"/>
</dbReference>
<protein>
    <recommendedName>
        <fullName evidence="3">DUF2867 domain-containing protein</fullName>
    </recommendedName>
</protein>
<evidence type="ECO:0008006" key="3">
    <source>
        <dbReference type="Google" id="ProtNLM"/>
    </source>
</evidence>
<dbReference type="InterPro" id="IPR021295">
    <property type="entry name" value="DUF2867"/>
</dbReference>
<dbReference type="Pfam" id="PF11066">
    <property type="entry name" value="DUF2867"/>
    <property type="match status" value="1"/>
</dbReference>
<sequence length="175" mass="19491">MKAKIEKCNVPNSSQISKSLSGAYYFDAYCFPTRYRERTSLQIWLAHVSTVPAWVNFLMAARNKLVSALGLKNLGHLGAVDEGKPINNYRVGDRVGIFTILSLSDNEIVLGDSDKHLDVKVSVFKDINDSEFITISTVVHVHNALGKTYMLVVEPIHKLIVPSIIKRAEFSEING</sequence>
<dbReference type="RefSeq" id="WP_112712449.1">
    <property type="nucleotide sequence ID" value="NZ_LS483250.1"/>
</dbReference>
<organism evidence="1 2">
    <name type="scientific">Moritella yayanosii</name>
    <dbReference type="NCBI Taxonomy" id="69539"/>
    <lineage>
        <taxon>Bacteria</taxon>
        <taxon>Pseudomonadati</taxon>
        <taxon>Pseudomonadota</taxon>
        <taxon>Gammaproteobacteria</taxon>
        <taxon>Alteromonadales</taxon>
        <taxon>Moritellaceae</taxon>
        <taxon>Moritella</taxon>
    </lineage>
</organism>
<dbReference type="OrthoDB" id="7058586at2"/>
<dbReference type="KEGG" id="mya:MORIYA_0537"/>
<accession>A0A330LSD0</accession>
<dbReference type="AlphaFoldDB" id="A0A330LSD0"/>